<gene>
    <name evidence="3" type="ORF">HUW50_13660</name>
</gene>
<sequence>MFNKKRKSNSFMFTASLLGAGAAAYYLTKEAIQGEDSDSTINSYSSNNPIDDRLNDL</sequence>
<feature type="signal peptide" evidence="2">
    <location>
        <begin position="1"/>
        <end position="22"/>
    </location>
</feature>
<dbReference type="RefSeq" id="WP_185654013.1">
    <property type="nucleotide sequence ID" value="NZ_CP055263.1"/>
</dbReference>
<dbReference type="EMBL" id="CP055263">
    <property type="protein sequence ID" value="QNF28429.1"/>
    <property type="molecule type" value="Genomic_DNA"/>
</dbReference>
<organism evidence="3 4">
    <name type="scientific">Metabacillus elymi</name>
    <dbReference type="NCBI Taxonomy" id="2745198"/>
    <lineage>
        <taxon>Bacteria</taxon>
        <taxon>Bacillati</taxon>
        <taxon>Bacillota</taxon>
        <taxon>Bacilli</taxon>
        <taxon>Bacillales</taxon>
        <taxon>Bacillaceae</taxon>
        <taxon>Metabacillus</taxon>
    </lineage>
</organism>
<feature type="compositionally biased region" description="Polar residues" evidence="1">
    <location>
        <begin position="39"/>
        <end position="49"/>
    </location>
</feature>
<feature type="region of interest" description="Disordered" evidence="1">
    <location>
        <begin position="36"/>
        <end position="57"/>
    </location>
</feature>
<evidence type="ECO:0000256" key="1">
    <source>
        <dbReference type="SAM" id="MobiDB-lite"/>
    </source>
</evidence>
<reference evidence="3 4" key="1">
    <citation type="submission" date="2020-06" db="EMBL/GenBank/DDBJ databases">
        <title>Metabacillus dokdonensis sp. nov., isolated from the rhizosphere of Elymus tsukushiensis, a plant native to the Dokdo Islands, Republic of Korea.</title>
        <authorList>
            <person name="Lee S.Y."/>
            <person name="Hwang Y.J."/>
            <person name="Son J.S."/>
            <person name="Ghim S.Y."/>
        </authorList>
    </citation>
    <scope>NUCLEOTIDE SEQUENCE [LARGE SCALE GENOMIC DNA]</scope>
    <source>
        <strain evidence="3 4">KUDC1714</strain>
    </source>
</reference>
<keyword evidence="2" id="KW-0732">Signal</keyword>
<protein>
    <submittedName>
        <fullName evidence="3">Uncharacterized protein</fullName>
    </submittedName>
</protein>
<proteinExistence type="predicted"/>
<keyword evidence="4" id="KW-1185">Reference proteome</keyword>
<name>A0ABX6S347_9BACI</name>
<accession>A0ABX6S347</accession>
<evidence type="ECO:0000256" key="2">
    <source>
        <dbReference type="SAM" id="SignalP"/>
    </source>
</evidence>
<feature type="chain" id="PRO_5045619429" evidence="2">
    <location>
        <begin position="23"/>
        <end position="57"/>
    </location>
</feature>
<dbReference type="Proteomes" id="UP000515490">
    <property type="component" value="Chromosome"/>
</dbReference>
<evidence type="ECO:0000313" key="3">
    <source>
        <dbReference type="EMBL" id="QNF28429.1"/>
    </source>
</evidence>
<evidence type="ECO:0000313" key="4">
    <source>
        <dbReference type="Proteomes" id="UP000515490"/>
    </source>
</evidence>